<dbReference type="GO" id="GO:0006310">
    <property type="term" value="P:DNA recombination"/>
    <property type="evidence" value="ECO:0007669"/>
    <property type="project" value="UniProtKB-KW"/>
</dbReference>
<dbReference type="InterPro" id="IPR010095">
    <property type="entry name" value="Cas12f1-like_TNB"/>
</dbReference>
<evidence type="ECO:0000256" key="4">
    <source>
        <dbReference type="ARBA" id="ARBA00023172"/>
    </source>
</evidence>
<keyword evidence="3" id="KW-0238">DNA-binding</keyword>
<keyword evidence="2" id="KW-0815">Transposition</keyword>
<dbReference type="InterPro" id="IPR001959">
    <property type="entry name" value="Transposase"/>
</dbReference>
<evidence type="ECO:0000256" key="2">
    <source>
        <dbReference type="ARBA" id="ARBA00022578"/>
    </source>
</evidence>
<dbReference type="AlphaFoldDB" id="A0A6F9ECG9"/>
<feature type="domain" description="Cas12f1-like TNB" evidence="6">
    <location>
        <begin position="305"/>
        <end position="369"/>
    </location>
</feature>
<dbReference type="RefSeq" id="WP_170085912.1">
    <property type="nucleotide sequence ID" value="NZ_CP047971.1"/>
</dbReference>
<gene>
    <name evidence="7" type="ORF">COOX1_2286</name>
</gene>
<reference evidence="7 8" key="1">
    <citation type="submission" date="2020-04" db="EMBL/GenBank/DDBJ databases">
        <authorList>
            <person name="Hogendoorn C."/>
        </authorList>
    </citation>
    <scope>NUCLEOTIDE SEQUENCE [LARGE SCALE GENOMIC DNA]</scope>
    <source>
        <strain evidence="7">COOX1</strain>
    </source>
</reference>
<sequence length="412" mass="46983">MPILTLQAKVLADPETERVLLDAMLCATKVYNGLLWHLREEFENTGKTKVTRQRLNAILKTLPRAKGYYSLSVQATRDEVIQAYRSFFALRKTGRTRHQMPGFRRKGMYSPLRYFDGYGFRLEQDRLTLSLGTGRPDGVRQVTVTLQMGRDVPIQRVRNVLLTYDAKSGLRAHLVVEVKAKEPKGHRKVAVDLGETQAITAVFDDGTALMYSGRLIKSIRRYWQKVRAKVKPPTAENPRKSRRYRQLERKESRQVNHLLHIMTADFVRRCWEAGVNTIAIGDLTGIRERMDHGPALNQRLHAWPYGKIVKMIEYKAGLYGMEVVRINESYSSQTCHGCGEIRKSNRVFRGLYRCDCGWRTQADVNGGANLFFAAYKVSPVADRRSSGAVATPVVVPIRLDWHTVHEPKSPVA</sequence>
<evidence type="ECO:0000313" key="7">
    <source>
        <dbReference type="EMBL" id="CAB3394182.1"/>
    </source>
</evidence>
<dbReference type="NCBIfam" id="NF040570">
    <property type="entry name" value="guided_TnpB"/>
    <property type="match status" value="1"/>
</dbReference>
<dbReference type="Pfam" id="PF07282">
    <property type="entry name" value="Cas12f1-like_TNB"/>
    <property type="match status" value="1"/>
</dbReference>
<proteinExistence type="inferred from homology"/>
<evidence type="ECO:0000259" key="5">
    <source>
        <dbReference type="Pfam" id="PF01385"/>
    </source>
</evidence>
<accession>A0A6F9ECG9</accession>
<evidence type="ECO:0000256" key="1">
    <source>
        <dbReference type="ARBA" id="ARBA00008761"/>
    </source>
</evidence>
<feature type="domain" description="Probable transposase IS891/IS1136/IS1341" evidence="5">
    <location>
        <begin position="174"/>
        <end position="286"/>
    </location>
</feature>
<keyword evidence="4" id="KW-0233">DNA recombination</keyword>
<dbReference type="EMBL" id="LR792683">
    <property type="protein sequence ID" value="CAB3394182.1"/>
    <property type="molecule type" value="Genomic_DNA"/>
</dbReference>
<dbReference type="Proteomes" id="UP000502196">
    <property type="component" value="Chromosome"/>
</dbReference>
<protein>
    <submittedName>
        <fullName evidence="7">Transposase</fullName>
    </submittedName>
</protein>
<evidence type="ECO:0000259" key="6">
    <source>
        <dbReference type="Pfam" id="PF07282"/>
    </source>
</evidence>
<dbReference type="GO" id="GO:0003677">
    <property type="term" value="F:DNA binding"/>
    <property type="evidence" value="ECO:0007669"/>
    <property type="project" value="UniProtKB-KW"/>
</dbReference>
<dbReference type="NCBIfam" id="TIGR01766">
    <property type="entry name" value="IS200/IS605 family accessory protein TnpB-like domain"/>
    <property type="match status" value="1"/>
</dbReference>
<dbReference type="Pfam" id="PF01385">
    <property type="entry name" value="OrfB_IS605"/>
    <property type="match status" value="1"/>
</dbReference>
<dbReference type="GO" id="GO:0032196">
    <property type="term" value="P:transposition"/>
    <property type="evidence" value="ECO:0007669"/>
    <property type="project" value="UniProtKB-KW"/>
</dbReference>
<evidence type="ECO:0000313" key="8">
    <source>
        <dbReference type="Proteomes" id="UP000502196"/>
    </source>
</evidence>
<evidence type="ECO:0000256" key="3">
    <source>
        <dbReference type="ARBA" id="ARBA00023125"/>
    </source>
</evidence>
<organism evidence="7 8">
    <name type="scientific">Kyrpidia spormannii</name>
    <dbReference type="NCBI Taxonomy" id="2055160"/>
    <lineage>
        <taxon>Bacteria</taxon>
        <taxon>Bacillati</taxon>
        <taxon>Bacillota</taxon>
        <taxon>Bacilli</taxon>
        <taxon>Bacillales</taxon>
        <taxon>Alicyclobacillaceae</taxon>
        <taxon>Kyrpidia</taxon>
    </lineage>
</organism>
<comment type="similarity">
    <text evidence="1">In the C-terminal section; belongs to the transposase 35 family.</text>
</comment>
<name>A0A6F9ECG9_9BACL</name>